<evidence type="ECO:0000256" key="4">
    <source>
        <dbReference type="SAM" id="SignalP"/>
    </source>
</evidence>
<dbReference type="GO" id="GO:0098609">
    <property type="term" value="P:cell-cell adhesion"/>
    <property type="evidence" value="ECO:0007669"/>
    <property type="project" value="TreeGrafter"/>
</dbReference>
<feature type="signal peptide" evidence="4">
    <location>
        <begin position="1"/>
        <end position="30"/>
    </location>
</feature>
<evidence type="ECO:0000313" key="5">
    <source>
        <dbReference type="EMBL" id="GGU75433.1"/>
    </source>
</evidence>
<dbReference type="SUPFAM" id="SSF69318">
    <property type="entry name" value="Integrin alpha N-terminal domain"/>
    <property type="match status" value="2"/>
</dbReference>
<keyword evidence="1 4" id="KW-0732">Signal</keyword>
<dbReference type="GO" id="GO:0007160">
    <property type="term" value="P:cell-matrix adhesion"/>
    <property type="evidence" value="ECO:0007669"/>
    <property type="project" value="TreeGrafter"/>
</dbReference>
<name>A0A918M879_9ACTN</name>
<evidence type="ECO:0008006" key="7">
    <source>
        <dbReference type="Google" id="ProtNLM"/>
    </source>
</evidence>
<dbReference type="InterPro" id="IPR006311">
    <property type="entry name" value="TAT_signal"/>
</dbReference>
<protein>
    <recommendedName>
        <fullName evidence="7">Integrin-like protein</fullName>
    </recommendedName>
</protein>
<dbReference type="AlphaFoldDB" id="A0A918M879"/>
<dbReference type="Pfam" id="PF01839">
    <property type="entry name" value="FG-GAP"/>
    <property type="match status" value="5"/>
</dbReference>
<feature type="chain" id="PRO_5037203500" description="Integrin-like protein" evidence="4">
    <location>
        <begin position="31"/>
        <end position="488"/>
    </location>
</feature>
<evidence type="ECO:0000256" key="3">
    <source>
        <dbReference type="ARBA" id="ARBA00023180"/>
    </source>
</evidence>
<accession>A0A918M879</accession>
<dbReference type="Gene3D" id="2.130.10.130">
    <property type="entry name" value="Integrin alpha, N-terminal"/>
    <property type="match status" value="4"/>
</dbReference>
<dbReference type="EMBL" id="BMTD01000001">
    <property type="protein sequence ID" value="GGU75433.1"/>
    <property type="molecule type" value="Genomic_DNA"/>
</dbReference>
<dbReference type="PANTHER" id="PTHR23220:SF122">
    <property type="entry name" value="INTEGRIN ALPHA-PS1"/>
    <property type="match status" value="1"/>
</dbReference>
<organism evidence="5 6">
    <name type="scientific">Streptomyces filipinensis</name>
    <dbReference type="NCBI Taxonomy" id="66887"/>
    <lineage>
        <taxon>Bacteria</taxon>
        <taxon>Bacillati</taxon>
        <taxon>Actinomycetota</taxon>
        <taxon>Actinomycetes</taxon>
        <taxon>Kitasatosporales</taxon>
        <taxon>Streptomycetaceae</taxon>
        <taxon>Streptomyces</taxon>
    </lineage>
</organism>
<dbReference type="GO" id="GO:0005178">
    <property type="term" value="F:integrin binding"/>
    <property type="evidence" value="ECO:0007669"/>
    <property type="project" value="TreeGrafter"/>
</dbReference>
<dbReference type="GO" id="GO:0009897">
    <property type="term" value="C:external side of plasma membrane"/>
    <property type="evidence" value="ECO:0007669"/>
    <property type="project" value="TreeGrafter"/>
</dbReference>
<evidence type="ECO:0000256" key="1">
    <source>
        <dbReference type="ARBA" id="ARBA00022729"/>
    </source>
</evidence>
<dbReference type="InterPro" id="IPR000413">
    <property type="entry name" value="Integrin_alpha"/>
</dbReference>
<keyword evidence="6" id="KW-1185">Reference proteome</keyword>
<evidence type="ECO:0000256" key="2">
    <source>
        <dbReference type="ARBA" id="ARBA00022737"/>
    </source>
</evidence>
<dbReference type="InterPro" id="IPR028994">
    <property type="entry name" value="Integrin_alpha_N"/>
</dbReference>
<dbReference type="Pfam" id="PF13517">
    <property type="entry name" value="FG-GAP_3"/>
    <property type="match status" value="1"/>
</dbReference>
<dbReference type="PROSITE" id="PS51318">
    <property type="entry name" value="TAT"/>
    <property type="match status" value="1"/>
</dbReference>
<proteinExistence type="predicted"/>
<dbReference type="RefSeq" id="WP_229853918.1">
    <property type="nucleotide sequence ID" value="NZ_BMTD01000001.1"/>
</dbReference>
<dbReference type="PRINTS" id="PR01185">
    <property type="entry name" value="INTEGRINA"/>
</dbReference>
<dbReference type="GO" id="GO:0008305">
    <property type="term" value="C:integrin complex"/>
    <property type="evidence" value="ECO:0007669"/>
    <property type="project" value="InterPro"/>
</dbReference>
<dbReference type="Proteomes" id="UP000618795">
    <property type="component" value="Unassembled WGS sequence"/>
</dbReference>
<dbReference type="PROSITE" id="PS51470">
    <property type="entry name" value="FG_GAP"/>
    <property type="match status" value="3"/>
</dbReference>
<evidence type="ECO:0000313" key="6">
    <source>
        <dbReference type="Proteomes" id="UP000618795"/>
    </source>
</evidence>
<dbReference type="SMART" id="SM00191">
    <property type="entry name" value="Int_alpha"/>
    <property type="match status" value="6"/>
</dbReference>
<sequence>MSHPRLRRRALTIATGMALAAGALAVPAHAATASVPSGRHLHDDFNGDGYADLAVAAPTATVDGRKGAGYVAVVYGSSSGLKTSTRQVFSQNSAGVPGGAETDDAFGSAVSTADLDRDGYADLVVGVGGEDSAAGTDAGMIEVLWGGPKGLSGGALLAGGKAYDAFGAHGHLTVGDVNGDGAPEVVTVESAQNVRVFSGPFARDGSTTHGGQVVTDHEDSRFLDLAAGDVNGDGITDVVAAVNDGDEWDARGVAVWTGTHDGLDPYTMVRDKSGYAMQGGESLAVGDVNRDGYADIVVGRAMEGADSDVDTPLAKGGRIAWIPGTAAGPDGTKAVIMNQDSPGVPGAAVPGSGFGTGLSIADIDGDGYRDIAVGVPGASGGGRVVTLRGTANGPTGTGAKAFSQDTAGVPGAGESGDWFGTAVRLVDADHDGRADLAVGAPGENTKAGAVWVLRGTSAGITPTGSFGFASGTLGTVATGAQLGYRFGS</sequence>
<keyword evidence="3" id="KW-0325">Glycoprotein</keyword>
<dbReference type="InterPro" id="IPR013517">
    <property type="entry name" value="FG-GAP"/>
</dbReference>
<reference evidence="5" key="2">
    <citation type="submission" date="2020-09" db="EMBL/GenBank/DDBJ databases">
        <authorList>
            <person name="Sun Q."/>
            <person name="Ohkuma M."/>
        </authorList>
    </citation>
    <scope>NUCLEOTIDE SEQUENCE</scope>
    <source>
        <strain evidence="5">JCM 4369</strain>
    </source>
</reference>
<dbReference type="InterPro" id="IPR013519">
    <property type="entry name" value="Int_alpha_beta-p"/>
</dbReference>
<dbReference type="GO" id="GO:0007229">
    <property type="term" value="P:integrin-mediated signaling pathway"/>
    <property type="evidence" value="ECO:0007669"/>
    <property type="project" value="TreeGrafter"/>
</dbReference>
<comment type="caution">
    <text evidence="5">The sequence shown here is derived from an EMBL/GenBank/DDBJ whole genome shotgun (WGS) entry which is preliminary data.</text>
</comment>
<dbReference type="GO" id="GO:0033627">
    <property type="term" value="P:cell adhesion mediated by integrin"/>
    <property type="evidence" value="ECO:0007669"/>
    <property type="project" value="TreeGrafter"/>
</dbReference>
<gene>
    <name evidence="5" type="ORF">GCM10010260_04430</name>
</gene>
<dbReference type="PANTHER" id="PTHR23220">
    <property type="entry name" value="INTEGRIN ALPHA"/>
    <property type="match status" value="1"/>
</dbReference>
<keyword evidence="2" id="KW-0677">Repeat</keyword>
<reference evidence="5" key="1">
    <citation type="journal article" date="2014" name="Int. J. Syst. Evol. Microbiol.">
        <title>Complete genome sequence of Corynebacterium casei LMG S-19264T (=DSM 44701T), isolated from a smear-ripened cheese.</title>
        <authorList>
            <consortium name="US DOE Joint Genome Institute (JGI-PGF)"/>
            <person name="Walter F."/>
            <person name="Albersmeier A."/>
            <person name="Kalinowski J."/>
            <person name="Ruckert C."/>
        </authorList>
    </citation>
    <scope>NUCLEOTIDE SEQUENCE</scope>
    <source>
        <strain evidence="5">JCM 4369</strain>
    </source>
</reference>